<keyword evidence="2" id="KW-0997">Cell inner membrane</keyword>
<reference evidence="6 7" key="1">
    <citation type="submission" date="2020-10" db="EMBL/GenBank/DDBJ databases">
        <title>Connecting structure to function with the recovery of over 1000 high-quality activated sludge metagenome-assembled genomes encoding full-length rRNA genes using long-read sequencing.</title>
        <authorList>
            <person name="Singleton C.M."/>
            <person name="Petriglieri F."/>
            <person name="Kristensen J.M."/>
            <person name="Kirkegaard R.H."/>
            <person name="Michaelsen T.Y."/>
            <person name="Andersen M.H."/>
            <person name="Karst S.M."/>
            <person name="Dueholm M.S."/>
            <person name="Nielsen P.H."/>
            <person name="Albertsen M."/>
        </authorList>
    </citation>
    <scope>NUCLEOTIDE SEQUENCE [LARGE SCALE GENOMIC DNA]</scope>
    <source>
        <strain evidence="6">EsbW_18-Q3-R4-48_BATAC.285</strain>
    </source>
</reference>
<dbReference type="InterPro" id="IPR052363">
    <property type="entry name" value="LPS_export_LptC"/>
</dbReference>
<keyword evidence="1" id="KW-1003">Cell membrane</keyword>
<dbReference type="PANTHER" id="PTHR37481">
    <property type="entry name" value="LIPOPOLYSACCHARIDE EXPORT SYSTEM PROTEIN LPTC"/>
    <property type="match status" value="1"/>
</dbReference>
<dbReference type="EMBL" id="JADJMH010000028">
    <property type="protein sequence ID" value="MBK7676893.1"/>
    <property type="molecule type" value="Genomic_DNA"/>
</dbReference>
<keyword evidence="5" id="KW-0472">Membrane</keyword>
<dbReference type="Gene3D" id="2.60.450.10">
    <property type="entry name" value="Lipopolysaccharide (LPS) transport protein A like domain"/>
    <property type="match status" value="1"/>
</dbReference>
<dbReference type="PANTHER" id="PTHR37481:SF1">
    <property type="entry name" value="LIPOPOLYSACCHARIDE EXPORT SYSTEM PROTEIN LPTC"/>
    <property type="match status" value="1"/>
</dbReference>
<dbReference type="GO" id="GO:0017089">
    <property type="term" value="F:glycolipid transfer activity"/>
    <property type="evidence" value="ECO:0007669"/>
    <property type="project" value="TreeGrafter"/>
</dbReference>
<keyword evidence="3" id="KW-0812">Transmembrane</keyword>
<accession>A0A935Q0S5</accession>
<dbReference type="NCBIfam" id="TIGR04409">
    <property type="entry name" value="LptC_YrbK"/>
    <property type="match status" value="1"/>
</dbReference>
<dbReference type="GO" id="GO:0015221">
    <property type="term" value="F:lipopolysaccharide transmembrane transporter activity"/>
    <property type="evidence" value="ECO:0007669"/>
    <property type="project" value="InterPro"/>
</dbReference>
<keyword evidence="4" id="KW-1133">Transmembrane helix</keyword>
<organism evidence="6 7">
    <name type="scientific">Candidatus Accumulibacter proximus</name>
    <dbReference type="NCBI Taxonomy" id="2954385"/>
    <lineage>
        <taxon>Bacteria</taxon>
        <taxon>Pseudomonadati</taxon>
        <taxon>Pseudomonadota</taxon>
        <taxon>Betaproteobacteria</taxon>
        <taxon>Candidatus Accumulibacter</taxon>
    </lineage>
</organism>
<evidence type="ECO:0000256" key="4">
    <source>
        <dbReference type="ARBA" id="ARBA00022989"/>
    </source>
</evidence>
<evidence type="ECO:0000256" key="2">
    <source>
        <dbReference type="ARBA" id="ARBA00022519"/>
    </source>
</evidence>
<gene>
    <name evidence="6" type="primary">lptC</name>
    <name evidence="6" type="ORF">IPJ27_20240</name>
</gene>
<dbReference type="InterPro" id="IPR010664">
    <property type="entry name" value="LipoPS_assembly_LptC-rel"/>
</dbReference>
<protein>
    <submittedName>
        <fullName evidence="6">LPS export ABC transporter periplasmic protein LptC</fullName>
    </submittedName>
</protein>
<proteinExistence type="predicted"/>
<dbReference type="AlphaFoldDB" id="A0A935Q0S5"/>
<dbReference type="GO" id="GO:0030288">
    <property type="term" value="C:outer membrane-bounded periplasmic space"/>
    <property type="evidence" value="ECO:0007669"/>
    <property type="project" value="TreeGrafter"/>
</dbReference>
<dbReference type="InterPro" id="IPR026265">
    <property type="entry name" value="LptC"/>
</dbReference>
<dbReference type="GO" id="GO:0005886">
    <property type="term" value="C:plasma membrane"/>
    <property type="evidence" value="ECO:0007669"/>
    <property type="project" value="InterPro"/>
</dbReference>
<dbReference type="Pfam" id="PF06835">
    <property type="entry name" value="LptC"/>
    <property type="match status" value="1"/>
</dbReference>
<evidence type="ECO:0000313" key="6">
    <source>
        <dbReference type="EMBL" id="MBK7676893.1"/>
    </source>
</evidence>
<comment type="caution">
    <text evidence="6">The sequence shown here is derived from an EMBL/GenBank/DDBJ whole genome shotgun (WGS) entry which is preliminary data.</text>
</comment>
<evidence type="ECO:0000256" key="3">
    <source>
        <dbReference type="ARBA" id="ARBA00022692"/>
    </source>
</evidence>
<evidence type="ECO:0000256" key="5">
    <source>
        <dbReference type="ARBA" id="ARBA00023136"/>
    </source>
</evidence>
<evidence type="ECO:0000256" key="1">
    <source>
        <dbReference type="ARBA" id="ARBA00022475"/>
    </source>
</evidence>
<name>A0A935Q0S5_9PROT</name>
<dbReference type="Proteomes" id="UP000697998">
    <property type="component" value="Unassembled WGS sequence"/>
</dbReference>
<sequence length="195" mass="22055">MKKWSTAVLPLTILLVLVALTAWLRYSTEVPELGRDGRNRHDPDTIISDARGRKLDASGRLLYTLTAAEIRHYPDDDTTELLQPKLVYLHPTRPPVTISSRYGRSTAKGERVDLREQVEIQRAASVRSEQLSAEMSELTVLADEERAFTKSQVLISQGRSWVKGVGMQVDNKFQTYLLESRVTGQIESHLARKKP</sequence>
<evidence type="ECO:0000313" key="7">
    <source>
        <dbReference type="Proteomes" id="UP000697998"/>
    </source>
</evidence>